<reference evidence="1 2" key="1">
    <citation type="submission" date="2012-02" db="EMBL/GenBank/DDBJ databases">
        <title>Complete genome sequence of Actinoplanes missouriensis 431 (= NBRC 102363).</title>
        <authorList>
            <person name="Ohnishi Y."/>
            <person name="Ishikawa J."/>
            <person name="Sekine M."/>
            <person name="Hosoyama A."/>
            <person name="Harada T."/>
            <person name="Narita H."/>
            <person name="Hata T."/>
            <person name="Konno Y."/>
            <person name="Tutikane K."/>
            <person name="Fujita N."/>
            <person name="Horinouchi S."/>
            <person name="Hayakawa M."/>
        </authorList>
    </citation>
    <scope>NUCLEOTIDE SEQUENCE [LARGE SCALE GENOMIC DNA]</scope>
    <source>
        <strain evidence="2">ATCC 14538 / DSM 43046 / CBS 188.64 / JCM 3121 / NBRC 102363 / NCIMB 12654 / NRRL B-3342 / UNCC 431</strain>
    </source>
</reference>
<sequence>MTRHFIARCVTESDGMHQHEYRIRDTRTDQAATITEHLHTWTAEHLERWPDAKPVDVATLGGQWGGYDLLGKYDTLAEAWAGHATGDIPDVACQVAS</sequence>
<evidence type="ECO:0000313" key="2">
    <source>
        <dbReference type="Proteomes" id="UP000007882"/>
    </source>
</evidence>
<keyword evidence="2" id="KW-1185">Reference proteome</keyword>
<dbReference type="STRING" id="512565.AMIS_19760"/>
<protein>
    <submittedName>
        <fullName evidence="1">Uncharacterized protein</fullName>
    </submittedName>
</protein>
<dbReference type="OrthoDB" id="9939218at2"/>
<organism evidence="1 2">
    <name type="scientific">Actinoplanes missouriensis (strain ATCC 14538 / DSM 43046 / CBS 188.64 / JCM 3121 / NBRC 102363 / NCIMB 12654 / NRRL B-3342 / UNCC 431)</name>
    <dbReference type="NCBI Taxonomy" id="512565"/>
    <lineage>
        <taxon>Bacteria</taxon>
        <taxon>Bacillati</taxon>
        <taxon>Actinomycetota</taxon>
        <taxon>Actinomycetes</taxon>
        <taxon>Micromonosporales</taxon>
        <taxon>Micromonosporaceae</taxon>
        <taxon>Actinoplanes</taxon>
    </lineage>
</organism>
<evidence type="ECO:0000313" key="1">
    <source>
        <dbReference type="EMBL" id="BAL87196.1"/>
    </source>
</evidence>
<name>I0H2F9_ACTM4</name>
<dbReference type="KEGG" id="ams:AMIS_19760"/>
<dbReference type="HOGENOM" id="CLU_2340526_0_0_11"/>
<dbReference type="EMBL" id="AP012319">
    <property type="protein sequence ID" value="BAL87196.1"/>
    <property type="molecule type" value="Genomic_DNA"/>
</dbReference>
<dbReference type="RefSeq" id="WP_014442091.1">
    <property type="nucleotide sequence ID" value="NC_017093.1"/>
</dbReference>
<accession>I0H2F9</accession>
<gene>
    <name evidence="1" type="ordered locus">AMIS_19760</name>
</gene>
<dbReference type="AlphaFoldDB" id="I0H2F9"/>
<dbReference type="Proteomes" id="UP000007882">
    <property type="component" value="Chromosome"/>
</dbReference>
<dbReference type="PATRIC" id="fig|512565.3.peg.1983"/>
<proteinExistence type="predicted"/>